<keyword evidence="2" id="KW-1185">Reference proteome</keyword>
<accession>A0A6C0G6K4</accession>
<dbReference type="AlphaFoldDB" id="A0A6C0G6K4"/>
<dbReference type="Proteomes" id="UP000476064">
    <property type="component" value="Chromosome"/>
</dbReference>
<protein>
    <submittedName>
        <fullName evidence="1">Uncharacterized protein</fullName>
    </submittedName>
</protein>
<sequence>MKVKLNLNEIDLQDPKQIALFQLLCSLSTTRTCLGLYMGEEAGRANLSSQDDIIMLAMALAGIGETLHKFEELVSKGVIQKAINCDSVLAEAWVFIESQAIKELKKTNLKYIRDKSAFHFDPEPIKEFFTESMKETNEIDLWETSEQDKHGFSPLASLIISNTLINVTKPDKERAELSMKVYGALSTIVLYEINEHYNLNAIQ</sequence>
<reference evidence="1 2" key="1">
    <citation type="submission" date="2020-01" db="EMBL/GenBank/DDBJ databases">
        <title>Paenibacillus sp. nov., isolated from tomato rhizosphere.</title>
        <authorList>
            <person name="Weon H.-Y."/>
            <person name="Lee S.A."/>
        </authorList>
    </citation>
    <scope>NUCLEOTIDE SEQUENCE [LARGE SCALE GENOMIC DNA]</scope>
    <source>
        <strain evidence="1 2">12200R-189</strain>
    </source>
</reference>
<name>A0A6C0G6K4_9BACL</name>
<evidence type="ECO:0000313" key="2">
    <source>
        <dbReference type="Proteomes" id="UP000476064"/>
    </source>
</evidence>
<evidence type="ECO:0000313" key="1">
    <source>
        <dbReference type="EMBL" id="QHT61315.1"/>
    </source>
</evidence>
<organism evidence="1 2">
    <name type="scientific">Paenibacillus lycopersici</name>
    <dbReference type="NCBI Taxonomy" id="2704462"/>
    <lineage>
        <taxon>Bacteria</taxon>
        <taxon>Bacillati</taxon>
        <taxon>Bacillota</taxon>
        <taxon>Bacilli</taxon>
        <taxon>Bacillales</taxon>
        <taxon>Paenibacillaceae</taxon>
        <taxon>Paenibacillus</taxon>
    </lineage>
</organism>
<proteinExistence type="predicted"/>
<dbReference type="RefSeq" id="WP_162357754.1">
    <property type="nucleotide sequence ID" value="NZ_CP048209.1"/>
</dbReference>
<gene>
    <name evidence="1" type="ORF">GXP70_16025</name>
</gene>
<dbReference type="EMBL" id="CP048209">
    <property type="protein sequence ID" value="QHT61315.1"/>
    <property type="molecule type" value="Genomic_DNA"/>
</dbReference>
<dbReference type="KEGG" id="plyc:GXP70_16025"/>